<reference evidence="15" key="2">
    <citation type="journal article" date="2021" name="PeerJ">
        <title>Extensive microbial diversity within the chicken gut microbiome revealed by metagenomics and culture.</title>
        <authorList>
            <person name="Gilroy R."/>
            <person name="Ravi A."/>
            <person name="Getino M."/>
            <person name="Pursley I."/>
            <person name="Horton D.L."/>
            <person name="Alikhan N.F."/>
            <person name="Baker D."/>
            <person name="Gharbi K."/>
            <person name="Hall N."/>
            <person name="Watson M."/>
            <person name="Adriaenssens E.M."/>
            <person name="Foster-Nyarko E."/>
            <person name="Jarju S."/>
            <person name="Secka A."/>
            <person name="Antonio M."/>
            <person name="Oren A."/>
            <person name="Chaudhuri R.R."/>
            <person name="La Ragione R."/>
            <person name="Hildebrand F."/>
            <person name="Pallen M.J."/>
        </authorList>
    </citation>
    <scope>NUCLEOTIDE SEQUENCE</scope>
    <source>
        <strain evidence="15">10669</strain>
    </source>
</reference>
<keyword evidence="9" id="KW-0862">Zinc</keyword>
<dbReference type="GO" id="GO:0006508">
    <property type="term" value="P:proteolysis"/>
    <property type="evidence" value="ECO:0007669"/>
    <property type="project" value="UniProtKB-KW"/>
</dbReference>
<name>A0A9D1NL46_9BACT</name>
<proteinExistence type="inferred from homology"/>
<keyword evidence="12 13" id="KW-0472">Membrane</keyword>
<dbReference type="InterPro" id="IPR044537">
    <property type="entry name" value="Rip2-like"/>
</dbReference>
<keyword evidence="8" id="KW-0378">Hydrolase</keyword>
<keyword evidence="7" id="KW-0479">Metal-binding</keyword>
<organism evidence="15 16">
    <name type="scientific">Candidatus Spyradosoma merdigallinarum</name>
    <dbReference type="NCBI Taxonomy" id="2840950"/>
    <lineage>
        <taxon>Bacteria</taxon>
        <taxon>Pseudomonadati</taxon>
        <taxon>Verrucomicrobiota</taxon>
        <taxon>Opitutia</taxon>
        <taxon>Opitutia incertae sedis</taxon>
        <taxon>Candidatus Spyradosoma</taxon>
    </lineage>
</organism>
<keyword evidence="11" id="KW-0482">Metalloprotease</keyword>
<evidence type="ECO:0000313" key="16">
    <source>
        <dbReference type="Proteomes" id="UP000886812"/>
    </source>
</evidence>
<dbReference type="AlphaFoldDB" id="A0A9D1NL46"/>
<feature type="transmembrane region" description="Helical" evidence="13">
    <location>
        <begin position="12"/>
        <end position="32"/>
    </location>
</feature>
<feature type="transmembrane region" description="Helical" evidence="13">
    <location>
        <begin position="62"/>
        <end position="83"/>
    </location>
</feature>
<evidence type="ECO:0000259" key="14">
    <source>
        <dbReference type="Pfam" id="PF02163"/>
    </source>
</evidence>
<keyword evidence="5 15" id="KW-0645">Protease</keyword>
<evidence type="ECO:0000256" key="13">
    <source>
        <dbReference type="SAM" id="Phobius"/>
    </source>
</evidence>
<evidence type="ECO:0000256" key="2">
    <source>
        <dbReference type="ARBA" id="ARBA00004651"/>
    </source>
</evidence>
<reference evidence="15" key="1">
    <citation type="submission" date="2020-10" db="EMBL/GenBank/DDBJ databases">
        <authorList>
            <person name="Gilroy R."/>
        </authorList>
    </citation>
    <scope>NUCLEOTIDE SEQUENCE</scope>
    <source>
        <strain evidence="15">10669</strain>
    </source>
</reference>
<evidence type="ECO:0000256" key="5">
    <source>
        <dbReference type="ARBA" id="ARBA00022670"/>
    </source>
</evidence>
<evidence type="ECO:0000256" key="10">
    <source>
        <dbReference type="ARBA" id="ARBA00022989"/>
    </source>
</evidence>
<dbReference type="EMBL" id="DVOG01000133">
    <property type="protein sequence ID" value="HIV04522.1"/>
    <property type="molecule type" value="Genomic_DNA"/>
</dbReference>
<evidence type="ECO:0000256" key="6">
    <source>
        <dbReference type="ARBA" id="ARBA00022692"/>
    </source>
</evidence>
<dbReference type="PANTHER" id="PTHR35864">
    <property type="entry name" value="ZINC METALLOPROTEASE MJ0611-RELATED"/>
    <property type="match status" value="1"/>
</dbReference>
<feature type="transmembrane region" description="Helical" evidence="13">
    <location>
        <begin position="141"/>
        <end position="161"/>
    </location>
</feature>
<comment type="subcellular location">
    <subcellularLocation>
        <location evidence="2">Cell membrane</location>
        <topology evidence="2">Multi-pass membrane protein</topology>
    </subcellularLocation>
</comment>
<evidence type="ECO:0000256" key="7">
    <source>
        <dbReference type="ARBA" id="ARBA00022723"/>
    </source>
</evidence>
<accession>A0A9D1NL46</accession>
<evidence type="ECO:0000256" key="12">
    <source>
        <dbReference type="ARBA" id="ARBA00023136"/>
    </source>
</evidence>
<feature type="domain" description="Peptidase M50" evidence="14">
    <location>
        <begin position="143"/>
        <end position="190"/>
    </location>
</feature>
<dbReference type="InterPro" id="IPR052348">
    <property type="entry name" value="Metallopeptidase_M50B"/>
</dbReference>
<gene>
    <name evidence="15" type="ORF">IAC75_05165</name>
</gene>
<feature type="domain" description="Peptidase M50" evidence="14">
    <location>
        <begin position="16"/>
        <end position="127"/>
    </location>
</feature>
<dbReference type="GO" id="GO:0046872">
    <property type="term" value="F:metal ion binding"/>
    <property type="evidence" value="ECO:0007669"/>
    <property type="project" value="UniProtKB-KW"/>
</dbReference>
<keyword evidence="4" id="KW-1003">Cell membrane</keyword>
<evidence type="ECO:0000256" key="11">
    <source>
        <dbReference type="ARBA" id="ARBA00023049"/>
    </source>
</evidence>
<dbReference type="PANTHER" id="PTHR35864:SF1">
    <property type="entry name" value="ZINC METALLOPROTEASE YWHC-RELATED"/>
    <property type="match status" value="1"/>
</dbReference>
<sequence length="233" mass="25054">MNEDLLRGLHWAALQFIVLVLCVALHEFGHAWTADRRGDPLPRAQGRVTLNPLAHADPLGTFLIPGLMIFLPALFGSFPVALIGWGKPVQISLPNAKTRRADDILITLSGPAMNLLLALFGAVLLGIAFGASGTLQLPPTTFPFLAMFVGMNAGLAIFNLIPLPPLDGSRVLRHAVGMSEETFAKIARNAWWILLLALNLPPGNPIFFAVFGPLVRGAATAFFFLSEKIAGLF</sequence>
<dbReference type="Proteomes" id="UP000886812">
    <property type="component" value="Unassembled WGS sequence"/>
</dbReference>
<protein>
    <submittedName>
        <fullName evidence="15">Site-2 protease family protein</fullName>
    </submittedName>
</protein>
<evidence type="ECO:0000256" key="8">
    <source>
        <dbReference type="ARBA" id="ARBA00022801"/>
    </source>
</evidence>
<dbReference type="GO" id="GO:0008237">
    <property type="term" value="F:metallopeptidase activity"/>
    <property type="evidence" value="ECO:0007669"/>
    <property type="project" value="UniProtKB-KW"/>
</dbReference>
<dbReference type="GO" id="GO:0005886">
    <property type="term" value="C:plasma membrane"/>
    <property type="evidence" value="ECO:0007669"/>
    <property type="project" value="UniProtKB-SubCell"/>
</dbReference>
<evidence type="ECO:0000256" key="3">
    <source>
        <dbReference type="ARBA" id="ARBA00007931"/>
    </source>
</evidence>
<evidence type="ECO:0000256" key="4">
    <source>
        <dbReference type="ARBA" id="ARBA00022475"/>
    </source>
</evidence>
<dbReference type="InterPro" id="IPR008915">
    <property type="entry name" value="Peptidase_M50"/>
</dbReference>
<feature type="transmembrane region" description="Helical" evidence="13">
    <location>
        <begin position="104"/>
        <end position="129"/>
    </location>
</feature>
<evidence type="ECO:0000313" key="15">
    <source>
        <dbReference type="EMBL" id="HIV04522.1"/>
    </source>
</evidence>
<keyword evidence="6 13" id="KW-0812">Transmembrane</keyword>
<keyword evidence="10 13" id="KW-1133">Transmembrane helix</keyword>
<evidence type="ECO:0000256" key="1">
    <source>
        <dbReference type="ARBA" id="ARBA00001947"/>
    </source>
</evidence>
<evidence type="ECO:0000256" key="9">
    <source>
        <dbReference type="ARBA" id="ARBA00022833"/>
    </source>
</evidence>
<comment type="caution">
    <text evidence="15">The sequence shown here is derived from an EMBL/GenBank/DDBJ whole genome shotgun (WGS) entry which is preliminary data.</text>
</comment>
<comment type="cofactor">
    <cofactor evidence="1">
        <name>Zn(2+)</name>
        <dbReference type="ChEBI" id="CHEBI:29105"/>
    </cofactor>
</comment>
<dbReference type="CDD" id="cd06158">
    <property type="entry name" value="S2P-M50_like_1"/>
    <property type="match status" value="1"/>
</dbReference>
<dbReference type="Pfam" id="PF02163">
    <property type="entry name" value="Peptidase_M50"/>
    <property type="match status" value="2"/>
</dbReference>
<comment type="similarity">
    <text evidence="3">Belongs to the peptidase M50B family.</text>
</comment>